<reference evidence="8 9" key="1">
    <citation type="submission" date="2018-11" db="EMBL/GenBank/DDBJ databases">
        <title>Draft genome of Simplicispira Flexivirga sp. BO-16.</title>
        <authorList>
            <person name="Im W.T."/>
        </authorList>
    </citation>
    <scope>NUCLEOTIDE SEQUENCE [LARGE SCALE GENOMIC DNA]</scope>
    <source>
        <strain evidence="8 9">BO-16</strain>
    </source>
</reference>
<dbReference type="Pfam" id="PF04029">
    <property type="entry name" value="2-ph_phosp"/>
    <property type="match status" value="1"/>
</dbReference>
<evidence type="ECO:0000256" key="4">
    <source>
        <dbReference type="ARBA" id="ARBA00021948"/>
    </source>
</evidence>
<evidence type="ECO:0000256" key="6">
    <source>
        <dbReference type="ARBA" id="ARBA00022842"/>
    </source>
</evidence>
<sequence length="269" mass="27813">MFRRDRIGSCAVADLFGQGDFGIRLEWGPVGARATRADVAVVVDVLSFSTSVTVAVERGMRVFPYPWKGARAQEFATARGAILAVGRLESMTYDAASAPSLSPAGLLACEPIPRLVLPSPNGSTIAATLLEGDSTVSIGCLRNAQAVADWLAPAVGAGCSVAVIAAGERWRFDDSLRPALEDHLGAGAILSALVALGYGDRFSPEAWAAAELFDVNAGRLVERLHDCVGGRELDSLGFGTDVDVAAALNASAVVPVLVDGAFQPAGGCE</sequence>
<evidence type="ECO:0000256" key="7">
    <source>
        <dbReference type="ARBA" id="ARBA00033711"/>
    </source>
</evidence>
<keyword evidence="9" id="KW-1185">Reference proteome</keyword>
<organism evidence="8 9">
    <name type="scientific">Flexivirga caeni</name>
    <dbReference type="NCBI Taxonomy" id="2294115"/>
    <lineage>
        <taxon>Bacteria</taxon>
        <taxon>Bacillati</taxon>
        <taxon>Actinomycetota</taxon>
        <taxon>Actinomycetes</taxon>
        <taxon>Micrococcales</taxon>
        <taxon>Dermacoccaceae</taxon>
        <taxon>Flexivirga</taxon>
    </lineage>
</organism>
<keyword evidence="6" id="KW-0460">Magnesium</keyword>
<dbReference type="GO" id="GO:0050532">
    <property type="term" value="F:2-phosphosulfolactate phosphatase activity"/>
    <property type="evidence" value="ECO:0007669"/>
    <property type="project" value="UniProtKB-EC"/>
</dbReference>
<gene>
    <name evidence="8" type="ORF">EFY87_08025</name>
</gene>
<dbReference type="PANTHER" id="PTHR37311:SF1">
    <property type="entry name" value="2-PHOSPHOSULFOLACTATE PHOSPHATASE-RELATED"/>
    <property type="match status" value="1"/>
</dbReference>
<name>A0A3M9MBK5_9MICO</name>
<dbReference type="OrthoDB" id="8588453at2"/>
<dbReference type="EMBL" id="RJJQ01000007">
    <property type="protein sequence ID" value="RNI22949.1"/>
    <property type="molecule type" value="Genomic_DNA"/>
</dbReference>
<comment type="caution">
    <text evidence="8">The sequence shown here is derived from an EMBL/GenBank/DDBJ whole genome shotgun (WGS) entry which is preliminary data.</text>
</comment>
<dbReference type="GO" id="GO:0000287">
    <property type="term" value="F:magnesium ion binding"/>
    <property type="evidence" value="ECO:0007669"/>
    <property type="project" value="InterPro"/>
</dbReference>
<dbReference type="InterPro" id="IPR005238">
    <property type="entry name" value="ComB-like"/>
</dbReference>
<evidence type="ECO:0000256" key="3">
    <source>
        <dbReference type="ARBA" id="ARBA00012953"/>
    </source>
</evidence>
<dbReference type="SUPFAM" id="SSF142823">
    <property type="entry name" value="ComB-like"/>
    <property type="match status" value="1"/>
</dbReference>
<evidence type="ECO:0000256" key="2">
    <source>
        <dbReference type="ARBA" id="ARBA00009997"/>
    </source>
</evidence>
<accession>A0A3M9MBK5</accession>
<comment type="catalytic activity">
    <reaction evidence="7">
        <text>(2R)-O-phospho-3-sulfolactate + H2O = (2R)-3-sulfolactate + phosphate</text>
        <dbReference type="Rhea" id="RHEA:23416"/>
        <dbReference type="ChEBI" id="CHEBI:15377"/>
        <dbReference type="ChEBI" id="CHEBI:15597"/>
        <dbReference type="ChEBI" id="CHEBI:43474"/>
        <dbReference type="ChEBI" id="CHEBI:58738"/>
        <dbReference type="EC" id="3.1.3.71"/>
    </reaction>
</comment>
<dbReference type="EC" id="3.1.3.71" evidence="3"/>
<evidence type="ECO:0000313" key="9">
    <source>
        <dbReference type="Proteomes" id="UP000271678"/>
    </source>
</evidence>
<proteinExistence type="inferred from homology"/>
<dbReference type="GO" id="GO:0050545">
    <property type="term" value="F:sulfopyruvate decarboxylase activity"/>
    <property type="evidence" value="ECO:0007669"/>
    <property type="project" value="TreeGrafter"/>
</dbReference>
<evidence type="ECO:0000256" key="1">
    <source>
        <dbReference type="ARBA" id="ARBA00001946"/>
    </source>
</evidence>
<keyword evidence="5" id="KW-0378">Hydrolase</keyword>
<comment type="similarity">
    <text evidence="2">Belongs to the ComB family.</text>
</comment>
<dbReference type="InterPro" id="IPR036702">
    <property type="entry name" value="ComB-like_sf"/>
</dbReference>
<evidence type="ECO:0000313" key="8">
    <source>
        <dbReference type="EMBL" id="RNI22949.1"/>
    </source>
</evidence>
<dbReference type="Gene3D" id="3.90.1560.10">
    <property type="entry name" value="ComB-like"/>
    <property type="match status" value="1"/>
</dbReference>
<comment type="cofactor">
    <cofactor evidence="1">
        <name>Mg(2+)</name>
        <dbReference type="ChEBI" id="CHEBI:18420"/>
    </cofactor>
</comment>
<dbReference type="AlphaFoldDB" id="A0A3M9MBK5"/>
<evidence type="ECO:0000256" key="5">
    <source>
        <dbReference type="ARBA" id="ARBA00022801"/>
    </source>
</evidence>
<protein>
    <recommendedName>
        <fullName evidence="4">Probable 2-phosphosulfolactate phosphatase</fullName>
        <ecNumber evidence="3">3.1.3.71</ecNumber>
    </recommendedName>
</protein>
<dbReference type="PANTHER" id="PTHR37311">
    <property type="entry name" value="2-PHOSPHOSULFOLACTATE PHOSPHATASE-RELATED"/>
    <property type="match status" value="1"/>
</dbReference>
<dbReference type="Proteomes" id="UP000271678">
    <property type="component" value="Unassembled WGS sequence"/>
</dbReference>